<proteinExistence type="predicted"/>
<protein>
    <submittedName>
        <fullName evidence="3">PEP-CTERM sorting domain-containing protein</fullName>
    </submittedName>
</protein>
<evidence type="ECO:0000259" key="2">
    <source>
        <dbReference type="Pfam" id="PF07589"/>
    </source>
</evidence>
<dbReference type="Proteomes" id="UP001221189">
    <property type="component" value="Unassembled WGS sequence"/>
</dbReference>
<evidence type="ECO:0000313" key="4">
    <source>
        <dbReference type="Proteomes" id="UP001221189"/>
    </source>
</evidence>
<comment type="caution">
    <text evidence="3">The sequence shown here is derived from an EMBL/GenBank/DDBJ whole genome shotgun (WGS) entry which is preliminary data.</text>
</comment>
<keyword evidence="4" id="KW-1185">Reference proteome</keyword>
<feature type="domain" description="Ice-binding protein C-terminal" evidence="2">
    <location>
        <begin position="207"/>
        <end position="231"/>
    </location>
</feature>
<feature type="chain" id="PRO_5046233128" evidence="1">
    <location>
        <begin position="19"/>
        <end position="236"/>
    </location>
</feature>
<dbReference type="NCBIfam" id="TIGR02595">
    <property type="entry name" value="PEP_CTERM"/>
    <property type="match status" value="1"/>
</dbReference>
<organism evidence="3 4">
    <name type="scientific">Roseateles albus</name>
    <dbReference type="NCBI Taxonomy" id="2987525"/>
    <lineage>
        <taxon>Bacteria</taxon>
        <taxon>Pseudomonadati</taxon>
        <taxon>Pseudomonadota</taxon>
        <taxon>Betaproteobacteria</taxon>
        <taxon>Burkholderiales</taxon>
        <taxon>Sphaerotilaceae</taxon>
        <taxon>Roseateles</taxon>
    </lineage>
</organism>
<dbReference type="Pfam" id="PF07589">
    <property type="entry name" value="PEP-CTERM"/>
    <property type="match status" value="1"/>
</dbReference>
<feature type="signal peptide" evidence="1">
    <location>
        <begin position="1"/>
        <end position="18"/>
    </location>
</feature>
<gene>
    <name evidence="3" type="ORF">PRZ03_07600</name>
</gene>
<dbReference type="EMBL" id="JAQQXT010000004">
    <property type="protein sequence ID" value="MDC8771434.1"/>
    <property type="molecule type" value="Genomic_DNA"/>
</dbReference>
<evidence type="ECO:0000256" key="1">
    <source>
        <dbReference type="SAM" id="SignalP"/>
    </source>
</evidence>
<evidence type="ECO:0000313" key="3">
    <source>
        <dbReference type="EMBL" id="MDC8771434.1"/>
    </source>
</evidence>
<dbReference type="InterPro" id="IPR013424">
    <property type="entry name" value="Ice-binding_C"/>
</dbReference>
<reference evidence="3 4" key="1">
    <citation type="submission" date="2022-10" db="EMBL/GenBank/DDBJ databases">
        <title>Paucibacter sp. hw1 Genome sequencing.</title>
        <authorList>
            <person name="Park S."/>
        </authorList>
    </citation>
    <scope>NUCLEOTIDE SEQUENCE [LARGE SCALE GENOMIC DNA]</scope>
    <source>
        <strain evidence="4">hw1</strain>
    </source>
</reference>
<dbReference type="RefSeq" id="WP_273599733.1">
    <property type="nucleotide sequence ID" value="NZ_JAQQXT010000004.1"/>
</dbReference>
<keyword evidence="1" id="KW-0732">Signal</keyword>
<accession>A0ABT5KD93</accession>
<sequence length="236" mass="24556">MKRSFILAIAAVCNLAHADVLFINGPVVDANGKSILVAPDTAFGVGARLGTTTVADDFEITAGKSWNVTSIDFFAYQTNFQTFAFSKATWSIVKGDVNTGAVVASGTTAVTNGGKVGYRVTPSTLGNTVRPIFDLNADIDDTTLAAGHYWLRWSLTGSGNPLVAYTADSRAGNAAQSAGGAFRTHLDGGSSRTHELPFALNGNVVTAVPEPQTYALMLGGLVLLAGAARRRASKQA</sequence>
<name>A0ABT5KD93_9BURK</name>